<reference evidence="3 4" key="1">
    <citation type="submission" date="2018-11" db="EMBL/GenBank/DDBJ databases">
        <title>Genomic Encyclopedia of Type Strains, Phase IV (KMG-IV): sequencing the most valuable type-strain genomes for metagenomic binning, comparative biology and taxonomic classification.</title>
        <authorList>
            <person name="Goeker M."/>
        </authorList>
    </citation>
    <scope>NUCLEOTIDE SEQUENCE [LARGE SCALE GENOMIC DNA]</scope>
    <source>
        <strain evidence="3 4">DSM 5900</strain>
    </source>
</reference>
<evidence type="ECO:0000256" key="1">
    <source>
        <dbReference type="SAM" id="Phobius"/>
    </source>
</evidence>
<keyword evidence="4" id="KW-1185">Reference proteome</keyword>
<dbReference type="AlphaFoldDB" id="A0A3N1LYK1"/>
<dbReference type="RefSeq" id="WP_123689599.1">
    <property type="nucleotide sequence ID" value="NZ_AP019700.1"/>
</dbReference>
<accession>A0A3N1LYK1</accession>
<organism evidence="3 4">
    <name type="scientific">Stella humosa</name>
    <dbReference type="NCBI Taxonomy" id="94"/>
    <lineage>
        <taxon>Bacteria</taxon>
        <taxon>Pseudomonadati</taxon>
        <taxon>Pseudomonadota</taxon>
        <taxon>Alphaproteobacteria</taxon>
        <taxon>Rhodospirillales</taxon>
        <taxon>Stellaceae</taxon>
        <taxon>Stella</taxon>
    </lineage>
</organism>
<name>A0A3N1LYK1_9PROT</name>
<keyword evidence="1" id="KW-0812">Transmembrane</keyword>
<feature type="transmembrane region" description="Helical" evidence="1">
    <location>
        <begin position="126"/>
        <end position="155"/>
    </location>
</feature>
<keyword evidence="1" id="KW-1133">Transmembrane helix</keyword>
<protein>
    <submittedName>
        <fullName evidence="3">Putative tricarboxylic transport membrane protein</fullName>
    </submittedName>
</protein>
<feature type="transmembrane region" description="Helical" evidence="1">
    <location>
        <begin position="82"/>
        <end position="106"/>
    </location>
</feature>
<keyword evidence="1" id="KW-0472">Membrane</keyword>
<dbReference type="OrthoDB" id="5186924at2"/>
<feature type="domain" description="DUF1468" evidence="2">
    <location>
        <begin position="16"/>
        <end position="149"/>
    </location>
</feature>
<evidence type="ECO:0000313" key="3">
    <source>
        <dbReference type="EMBL" id="ROQ00304.1"/>
    </source>
</evidence>
<dbReference type="Proteomes" id="UP000278222">
    <property type="component" value="Unassembled WGS sequence"/>
</dbReference>
<feature type="transmembrane region" description="Helical" evidence="1">
    <location>
        <begin position="51"/>
        <end position="70"/>
    </location>
</feature>
<proteinExistence type="predicted"/>
<dbReference type="Pfam" id="PF07331">
    <property type="entry name" value="TctB"/>
    <property type="match status" value="1"/>
</dbReference>
<dbReference type="EMBL" id="RJKX01000013">
    <property type="protein sequence ID" value="ROQ00304.1"/>
    <property type="molecule type" value="Genomic_DNA"/>
</dbReference>
<sequence length="157" mass="16176">MTMPSGGRIRSPQDFMAGLSLIALAAFALWQSAELDAGTIGQMGPGMLPRALALLTGLCGVGIVAGSFFWQGPGLERWAIRAPLFILGSVVLFGLTVRPLGLAVAGPLCFMAGALAGTEGRLVETIVYSVVLTVACLGLFIGVLGLPIPVAPWLIGR</sequence>
<gene>
    <name evidence="3" type="ORF">EDC65_2100</name>
</gene>
<comment type="caution">
    <text evidence="3">The sequence shown here is derived from an EMBL/GenBank/DDBJ whole genome shotgun (WGS) entry which is preliminary data.</text>
</comment>
<evidence type="ECO:0000313" key="4">
    <source>
        <dbReference type="Proteomes" id="UP000278222"/>
    </source>
</evidence>
<evidence type="ECO:0000259" key="2">
    <source>
        <dbReference type="Pfam" id="PF07331"/>
    </source>
</evidence>
<dbReference type="InterPro" id="IPR009936">
    <property type="entry name" value="DUF1468"/>
</dbReference>